<evidence type="ECO:0000313" key="2">
    <source>
        <dbReference type="Proteomes" id="UP000265520"/>
    </source>
</evidence>
<comment type="caution">
    <text evidence="1">The sequence shown here is derived from an EMBL/GenBank/DDBJ whole genome shotgun (WGS) entry which is preliminary data.</text>
</comment>
<gene>
    <name evidence="1" type="ORF">A2U01_0004398</name>
</gene>
<evidence type="ECO:0000313" key="1">
    <source>
        <dbReference type="EMBL" id="MCH83572.1"/>
    </source>
</evidence>
<organism evidence="1 2">
    <name type="scientific">Trifolium medium</name>
    <dbReference type="NCBI Taxonomy" id="97028"/>
    <lineage>
        <taxon>Eukaryota</taxon>
        <taxon>Viridiplantae</taxon>
        <taxon>Streptophyta</taxon>
        <taxon>Embryophyta</taxon>
        <taxon>Tracheophyta</taxon>
        <taxon>Spermatophyta</taxon>
        <taxon>Magnoliopsida</taxon>
        <taxon>eudicotyledons</taxon>
        <taxon>Gunneridae</taxon>
        <taxon>Pentapetalae</taxon>
        <taxon>rosids</taxon>
        <taxon>fabids</taxon>
        <taxon>Fabales</taxon>
        <taxon>Fabaceae</taxon>
        <taxon>Papilionoideae</taxon>
        <taxon>50 kb inversion clade</taxon>
        <taxon>NPAAA clade</taxon>
        <taxon>Hologalegina</taxon>
        <taxon>IRL clade</taxon>
        <taxon>Trifolieae</taxon>
        <taxon>Trifolium</taxon>
    </lineage>
</organism>
<protein>
    <submittedName>
        <fullName evidence="1">Uncharacterized protein</fullName>
    </submittedName>
</protein>
<name>A0A392M7W9_9FABA</name>
<feature type="non-terminal residue" evidence="1">
    <location>
        <position position="204"/>
    </location>
</feature>
<keyword evidence="2" id="KW-1185">Reference proteome</keyword>
<dbReference type="EMBL" id="LXQA010005416">
    <property type="protein sequence ID" value="MCH83572.1"/>
    <property type="molecule type" value="Genomic_DNA"/>
</dbReference>
<sequence>MDLDWEDSVVWDPSLWYDRVTNRQATQNGGVKCSIILSNHKNHLEVLVTGSPKDLNDWIKDYNNFNPPSYPLPCGFAFASTDANNSPNSADTIHLCGVQPWPLIYQIDKNKGIPENLRKFLNEQPLFPTFNYRHMFNPVEVGNKIFLREYIPEPHAPLHTIFSELKVPLIDDPSHFNWKMPTANFSNDQIFYGAMISFGAIKMY</sequence>
<accession>A0A392M7W9</accession>
<proteinExistence type="predicted"/>
<dbReference type="AlphaFoldDB" id="A0A392M7W9"/>
<reference evidence="1 2" key="1">
    <citation type="journal article" date="2018" name="Front. Plant Sci.">
        <title>Red Clover (Trifolium pratense) and Zigzag Clover (T. medium) - A Picture of Genomic Similarities and Differences.</title>
        <authorList>
            <person name="Dluhosova J."/>
            <person name="Istvanek J."/>
            <person name="Nedelnik J."/>
            <person name="Repkova J."/>
        </authorList>
    </citation>
    <scope>NUCLEOTIDE SEQUENCE [LARGE SCALE GENOMIC DNA]</scope>
    <source>
        <strain evidence="2">cv. 10/8</strain>
        <tissue evidence="1">Leaf</tissue>
    </source>
</reference>
<dbReference type="Proteomes" id="UP000265520">
    <property type="component" value="Unassembled WGS sequence"/>
</dbReference>